<evidence type="ECO:0000256" key="1">
    <source>
        <dbReference type="SAM" id="MobiDB-lite"/>
    </source>
</evidence>
<feature type="compositionally biased region" description="Low complexity" evidence="1">
    <location>
        <begin position="254"/>
        <end position="274"/>
    </location>
</feature>
<evidence type="ECO:0000313" key="4">
    <source>
        <dbReference type="EMBL" id="CAG9840738.1"/>
    </source>
</evidence>
<dbReference type="InterPro" id="IPR032071">
    <property type="entry name" value="DUF4806"/>
</dbReference>
<dbReference type="OrthoDB" id="6776907at2759"/>
<evidence type="ECO:0000259" key="3">
    <source>
        <dbReference type="Pfam" id="PF16064"/>
    </source>
</evidence>
<feature type="domain" description="DUF4806" evidence="3">
    <location>
        <begin position="112"/>
        <end position="194"/>
    </location>
</feature>
<keyword evidence="5" id="KW-1185">Reference proteome</keyword>
<dbReference type="Pfam" id="PF13837">
    <property type="entry name" value="Myb_DNA-bind_4"/>
    <property type="match status" value="1"/>
</dbReference>
<name>A0A9N9XIJ2_DIABA</name>
<feature type="region of interest" description="Disordered" evidence="1">
    <location>
        <begin position="222"/>
        <end position="285"/>
    </location>
</feature>
<dbReference type="Gene3D" id="1.10.10.60">
    <property type="entry name" value="Homeodomain-like"/>
    <property type="match status" value="1"/>
</dbReference>
<feature type="compositionally biased region" description="Acidic residues" evidence="1">
    <location>
        <begin position="223"/>
        <end position="233"/>
    </location>
</feature>
<dbReference type="AlphaFoldDB" id="A0A9N9XIJ2"/>
<proteinExistence type="predicted"/>
<sequence length="285" mass="32195">MWRLIANKLKENFGISTSPSQCENRWRVVERNYKKFVDNKNQTGAGRREFEYLGPMEEILDERTLIQSILRQTNVVKYMVSDVLQEIKQINKISYVPPEQLSQTLATRIKDAVELPLDNTESFEKFNEALNETTLYNFAVNDLAKLGGKSINDFIKRACLTLLTHKVGAEYSYYGKKGKKPFLKLNVAKVLIEAFLRYPDATTKIVSDLNILRPLLNPTLPATEDENDSDGYEDFPPLPTIAEVATRKPPPHQPLLLSLGLGPAPGQRESGNPLNPSPNRKPPPT</sequence>
<evidence type="ECO:0000313" key="5">
    <source>
        <dbReference type="Proteomes" id="UP001153709"/>
    </source>
</evidence>
<dbReference type="InterPro" id="IPR044822">
    <property type="entry name" value="Myb_DNA-bind_4"/>
</dbReference>
<evidence type="ECO:0000259" key="2">
    <source>
        <dbReference type="Pfam" id="PF13837"/>
    </source>
</evidence>
<evidence type="ECO:0008006" key="6">
    <source>
        <dbReference type="Google" id="ProtNLM"/>
    </source>
</evidence>
<reference evidence="4" key="1">
    <citation type="submission" date="2022-01" db="EMBL/GenBank/DDBJ databases">
        <authorList>
            <person name="King R."/>
        </authorList>
    </citation>
    <scope>NUCLEOTIDE SEQUENCE</scope>
</reference>
<dbReference type="Proteomes" id="UP001153709">
    <property type="component" value="Chromosome 9"/>
</dbReference>
<accession>A0A9N9XIJ2</accession>
<dbReference type="EMBL" id="OU898284">
    <property type="protein sequence ID" value="CAG9840738.1"/>
    <property type="molecule type" value="Genomic_DNA"/>
</dbReference>
<organism evidence="4 5">
    <name type="scientific">Diabrotica balteata</name>
    <name type="common">Banded cucumber beetle</name>
    <dbReference type="NCBI Taxonomy" id="107213"/>
    <lineage>
        <taxon>Eukaryota</taxon>
        <taxon>Metazoa</taxon>
        <taxon>Ecdysozoa</taxon>
        <taxon>Arthropoda</taxon>
        <taxon>Hexapoda</taxon>
        <taxon>Insecta</taxon>
        <taxon>Pterygota</taxon>
        <taxon>Neoptera</taxon>
        <taxon>Endopterygota</taxon>
        <taxon>Coleoptera</taxon>
        <taxon>Polyphaga</taxon>
        <taxon>Cucujiformia</taxon>
        <taxon>Chrysomeloidea</taxon>
        <taxon>Chrysomelidae</taxon>
        <taxon>Galerucinae</taxon>
        <taxon>Diabroticina</taxon>
        <taxon>Diabroticites</taxon>
        <taxon>Diabrotica</taxon>
    </lineage>
</organism>
<protein>
    <recommendedName>
        <fullName evidence="6">Myb-like domain-containing protein</fullName>
    </recommendedName>
</protein>
<feature type="compositionally biased region" description="Pro residues" evidence="1">
    <location>
        <begin position="275"/>
        <end position="285"/>
    </location>
</feature>
<feature type="domain" description="Myb/SANT-like DNA-binding" evidence="2">
    <location>
        <begin position="2"/>
        <end position="57"/>
    </location>
</feature>
<dbReference type="PANTHER" id="PTHR34153">
    <property type="entry name" value="SI:CH211-262H13.3-RELATED-RELATED"/>
    <property type="match status" value="1"/>
</dbReference>
<dbReference type="Pfam" id="PF16064">
    <property type="entry name" value="DUF4806"/>
    <property type="match status" value="1"/>
</dbReference>
<gene>
    <name evidence="4" type="ORF">DIABBA_LOCUS13362</name>
</gene>
<dbReference type="PANTHER" id="PTHR34153:SF2">
    <property type="entry name" value="SI:CH211-262H13.3-RELATED"/>
    <property type="match status" value="1"/>
</dbReference>